<keyword evidence="4" id="KW-0808">Transferase</keyword>
<dbReference type="InterPro" id="IPR029044">
    <property type="entry name" value="Nucleotide-diphossugar_trans"/>
</dbReference>
<dbReference type="EMBL" id="JAEPRA010000005">
    <property type="protein sequence ID" value="KAG2185105.1"/>
    <property type="molecule type" value="Genomic_DNA"/>
</dbReference>
<evidence type="ECO:0000313" key="12">
    <source>
        <dbReference type="Proteomes" id="UP000612746"/>
    </source>
</evidence>
<dbReference type="SUPFAM" id="SSF53448">
    <property type="entry name" value="Nucleotide-diphospho-sugar transferases"/>
    <property type="match status" value="1"/>
</dbReference>
<dbReference type="AlphaFoldDB" id="A0A8H7UJ68"/>
<evidence type="ECO:0000256" key="9">
    <source>
        <dbReference type="ARBA" id="ARBA00023180"/>
    </source>
</evidence>
<organism evidence="11 12">
    <name type="scientific">Umbelopsis vinacea</name>
    <dbReference type="NCBI Taxonomy" id="44442"/>
    <lineage>
        <taxon>Eukaryota</taxon>
        <taxon>Fungi</taxon>
        <taxon>Fungi incertae sedis</taxon>
        <taxon>Mucoromycota</taxon>
        <taxon>Mucoromycotina</taxon>
        <taxon>Umbelopsidomycetes</taxon>
        <taxon>Umbelopsidales</taxon>
        <taxon>Umbelopsidaceae</taxon>
        <taxon>Umbelopsis</taxon>
    </lineage>
</organism>
<dbReference type="PANTHER" id="PTHR31392">
    <property type="entry name" value="ALPHA-1,3-MANNOSYLTRANSFERASE MNN1-RELATED"/>
    <property type="match status" value="1"/>
</dbReference>
<dbReference type="GO" id="GO:0016020">
    <property type="term" value="C:membrane"/>
    <property type="evidence" value="ECO:0007669"/>
    <property type="project" value="UniProtKB-SubCell"/>
</dbReference>
<evidence type="ECO:0000256" key="7">
    <source>
        <dbReference type="ARBA" id="ARBA00022989"/>
    </source>
</evidence>
<comment type="subcellular location">
    <subcellularLocation>
        <location evidence="1">Membrane</location>
        <topology evidence="1">Single-pass type II membrane protein</topology>
    </subcellularLocation>
</comment>
<dbReference type="InterPro" id="IPR022751">
    <property type="entry name" value="Alpha_mannosyltransferase"/>
</dbReference>
<dbReference type="Pfam" id="PF11051">
    <property type="entry name" value="Mannosyl_trans3"/>
    <property type="match status" value="1"/>
</dbReference>
<evidence type="ECO:0000256" key="3">
    <source>
        <dbReference type="ARBA" id="ARBA00022676"/>
    </source>
</evidence>
<evidence type="ECO:0000256" key="5">
    <source>
        <dbReference type="ARBA" id="ARBA00022692"/>
    </source>
</evidence>
<keyword evidence="10" id="KW-0732">Signal</keyword>
<dbReference type="OrthoDB" id="430354at2759"/>
<keyword evidence="6" id="KW-0735">Signal-anchor</keyword>
<sequence length="493" mass="56400">MVLLHTIVNYQYLLLIATCVAFANGENQEVLNGNGVMLEPVLLANDSDIIHLSNDYDIAIPQLLTPWSNTDDMLMTSSLGQLFVSELLTEEEIVPDFRRLTNQQRVYKTLFQKFGPMLATGVNFQETDEKLWNLFQSLEKTLYPWIHTSFKSSFDIAKSTNGAGIVFCVGDNHYAHAVSSIRALREVLNSQIPIEIFYIDEGDLSPANRQYFETKFTNVKTVDISQILDPKWTKLGGWAIKPFAMLASSFTEVILIDADVYFLRKPEDLFSDPAYLKTGTLFFYDRTILPNWTKGRDWLLSFLPSYSTQISRSRWWSLTSSHEQESGVVVINKSKSLLGLLSSCKMNAKKERDEVTYKHVHGDKETFWVGYEMTQTPYAFMKSYGAALGGLAREGDTKRVCGNQLHVGTDGRPFWWNGGLARDKNRHAEEYTEYTHFATGNNWEFTTNCIQETDHVYQTTPEEQHIVERFIQIDKVRKEEELMAKNGSVVNPK</sequence>
<accession>A0A8H7UJ68</accession>
<dbReference type="GO" id="GO:0005794">
    <property type="term" value="C:Golgi apparatus"/>
    <property type="evidence" value="ECO:0007669"/>
    <property type="project" value="TreeGrafter"/>
</dbReference>
<feature type="chain" id="PRO_5034117529" evidence="10">
    <location>
        <begin position="26"/>
        <end position="493"/>
    </location>
</feature>
<evidence type="ECO:0000256" key="2">
    <source>
        <dbReference type="ARBA" id="ARBA00009105"/>
    </source>
</evidence>
<evidence type="ECO:0000256" key="6">
    <source>
        <dbReference type="ARBA" id="ARBA00022968"/>
    </source>
</evidence>
<reference evidence="11" key="1">
    <citation type="submission" date="2020-12" db="EMBL/GenBank/DDBJ databases">
        <title>Metabolic potential, ecology and presence of endohyphal bacteria is reflected in genomic diversity of Mucoromycotina.</title>
        <authorList>
            <person name="Muszewska A."/>
            <person name="Okrasinska A."/>
            <person name="Steczkiewicz K."/>
            <person name="Drgas O."/>
            <person name="Orlowska M."/>
            <person name="Perlinska-Lenart U."/>
            <person name="Aleksandrzak-Piekarczyk T."/>
            <person name="Szatraj K."/>
            <person name="Zielenkiewicz U."/>
            <person name="Pilsyk S."/>
            <person name="Malc E."/>
            <person name="Mieczkowski P."/>
            <person name="Kruszewska J.S."/>
            <person name="Biernat P."/>
            <person name="Pawlowska J."/>
        </authorList>
    </citation>
    <scope>NUCLEOTIDE SEQUENCE</scope>
    <source>
        <strain evidence="11">WA0000051536</strain>
    </source>
</reference>
<keyword evidence="8" id="KW-0472">Membrane</keyword>
<evidence type="ECO:0000313" key="11">
    <source>
        <dbReference type="EMBL" id="KAG2185105.1"/>
    </source>
</evidence>
<name>A0A8H7UJ68_9FUNG</name>
<keyword evidence="3" id="KW-0328">Glycosyltransferase</keyword>
<keyword evidence="5" id="KW-0812">Transmembrane</keyword>
<comment type="caution">
    <text evidence="11">The sequence shown here is derived from an EMBL/GenBank/DDBJ whole genome shotgun (WGS) entry which is preliminary data.</text>
</comment>
<proteinExistence type="inferred from homology"/>
<dbReference type="Gene3D" id="3.90.550.10">
    <property type="entry name" value="Spore Coat Polysaccharide Biosynthesis Protein SpsA, Chain A"/>
    <property type="match status" value="1"/>
</dbReference>
<evidence type="ECO:0000256" key="4">
    <source>
        <dbReference type="ARBA" id="ARBA00022679"/>
    </source>
</evidence>
<dbReference type="GO" id="GO:0000033">
    <property type="term" value="F:alpha-1,3-mannosyltransferase activity"/>
    <property type="evidence" value="ECO:0007669"/>
    <property type="project" value="TreeGrafter"/>
</dbReference>
<dbReference type="Proteomes" id="UP000612746">
    <property type="component" value="Unassembled WGS sequence"/>
</dbReference>
<comment type="similarity">
    <text evidence="2">Belongs to the MNN1/MNT family.</text>
</comment>
<keyword evidence="9" id="KW-0325">Glycoprotein</keyword>
<keyword evidence="12" id="KW-1185">Reference proteome</keyword>
<dbReference type="GO" id="GO:0006493">
    <property type="term" value="P:protein O-linked glycosylation"/>
    <property type="evidence" value="ECO:0007669"/>
    <property type="project" value="TreeGrafter"/>
</dbReference>
<evidence type="ECO:0000256" key="1">
    <source>
        <dbReference type="ARBA" id="ARBA00004606"/>
    </source>
</evidence>
<protein>
    <submittedName>
        <fullName evidence="11">Uncharacterized protein</fullName>
    </submittedName>
</protein>
<feature type="signal peptide" evidence="10">
    <location>
        <begin position="1"/>
        <end position="25"/>
    </location>
</feature>
<evidence type="ECO:0000256" key="10">
    <source>
        <dbReference type="SAM" id="SignalP"/>
    </source>
</evidence>
<evidence type="ECO:0000256" key="8">
    <source>
        <dbReference type="ARBA" id="ARBA00023136"/>
    </source>
</evidence>
<gene>
    <name evidence="11" type="ORF">INT44_001895</name>
</gene>
<keyword evidence="7" id="KW-1133">Transmembrane helix</keyword>
<dbReference type="PANTHER" id="PTHR31392:SF1">
    <property type="entry name" value="ALPHA-1,3-MANNOSYLTRANSFERASE MNN1-RELATED"/>
    <property type="match status" value="1"/>
</dbReference>